<organism evidence="1 2">
    <name type="scientific">Rangifer tarandus platyrhynchus</name>
    <name type="common">Svalbard reindeer</name>
    <dbReference type="NCBI Taxonomy" id="3082113"/>
    <lineage>
        <taxon>Eukaryota</taxon>
        <taxon>Metazoa</taxon>
        <taxon>Chordata</taxon>
        <taxon>Craniata</taxon>
        <taxon>Vertebrata</taxon>
        <taxon>Euteleostomi</taxon>
        <taxon>Mammalia</taxon>
        <taxon>Eutheria</taxon>
        <taxon>Laurasiatheria</taxon>
        <taxon>Artiodactyla</taxon>
        <taxon>Ruminantia</taxon>
        <taxon>Pecora</taxon>
        <taxon>Cervidae</taxon>
        <taxon>Odocoileinae</taxon>
        <taxon>Rangifer</taxon>
    </lineage>
</organism>
<proteinExistence type="predicted"/>
<dbReference type="EMBL" id="OX596093">
    <property type="protein sequence ID" value="CAN0570523.1"/>
    <property type="molecule type" value="Genomic_DNA"/>
</dbReference>
<reference evidence="1" key="2">
    <citation type="submission" date="2025-03" db="EMBL/GenBank/DDBJ databases">
        <authorList>
            <consortium name="ELIXIR-Norway"/>
            <consortium name="Elixir Norway"/>
        </authorList>
    </citation>
    <scope>NUCLEOTIDE SEQUENCE</scope>
</reference>
<evidence type="ECO:0000313" key="1">
    <source>
        <dbReference type="EMBL" id="CAN0570523.1"/>
    </source>
</evidence>
<accession>A0AC60AAD1</accession>
<gene>
    <name evidence="1" type="ORF">MRATA1EN22A_LOCUS28155</name>
</gene>
<evidence type="ECO:0000313" key="2">
    <source>
        <dbReference type="Proteomes" id="UP001162501"/>
    </source>
</evidence>
<dbReference type="Proteomes" id="UP001162501">
    <property type="component" value="Chromosome 9"/>
</dbReference>
<sequence>MPARAFSSRQSEPRLSSGIGAPPWLHGDPHQPFHAASQVQTTRRLCFSKRPPLKEAPSEEALASGRQRQKRGGSKRPPNEGKLRKRGAEPQTSPSAATSNPNALSPQPSAQRRAAGGP</sequence>
<protein>
    <submittedName>
        <fullName evidence="1">Uncharacterized protein</fullName>
    </submittedName>
</protein>
<name>A0AC60AAD1_RANTA</name>
<reference evidence="1" key="1">
    <citation type="submission" date="2023-05" db="EMBL/GenBank/DDBJ databases">
        <authorList>
            <consortium name="ELIXIR-Norway"/>
        </authorList>
    </citation>
    <scope>NUCLEOTIDE SEQUENCE</scope>
</reference>